<dbReference type="InterPro" id="IPR018710">
    <property type="entry name" value="DUF2232"/>
</dbReference>
<feature type="transmembrane region" description="Helical" evidence="1">
    <location>
        <begin position="37"/>
        <end position="63"/>
    </location>
</feature>
<dbReference type="Pfam" id="PF09991">
    <property type="entry name" value="DUF2232"/>
    <property type="match status" value="1"/>
</dbReference>
<accession>A0A419SGH2</accession>
<evidence type="ECO:0000256" key="1">
    <source>
        <dbReference type="SAM" id="Phobius"/>
    </source>
</evidence>
<feature type="transmembrane region" description="Helical" evidence="1">
    <location>
        <begin position="242"/>
        <end position="258"/>
    </location>
</feature>
<name>A0A419SGH2_9BACL</name>
<feature type="transmembrane region" description="Helical" evidence="1">
    <location>
        <begin position="195"/>
        <end position="214"/>
    </location>
</feature>
<keyword evidence="1" id="KW-0472">Membrane</keyword>
<dbReference type="PANTHER" id="PTHR41324:SF1">
    <property type="entry name" value="DUF2232 DOMAIN-CONTAINING PROTEIN"/>
    <property type="match status" value="1"/>
</dbReference>
<dbReference type="EMBL" id="MCHY01000009">
    <property type="protein sequence ID" value="RKD22891.1"/>
    <property type="molecule type" value="Genomic_DNA"/>
</dbReference>
<feature type="transmembrane region" description="Helical" evidence="1">
    <location>
        <begin position="75"/>
        <end position="93"/>
    </location>
</feature>
<feature type="transmembrane region" description="Helical" evidence="1">
    <location>
        <begin position="298"/>
        <end position="323"/>
    </location>
</feature>
<proteinExistence type="predicted"/>
<dbReference type="PANTHER" id="PTHR41324">
    <property type="entry name" value="MEMBRANE PROTEIN-RELATED"/>
    <property type="match status" value="1"/>
</dbReference>
<sequence length="336" mass="37442">MFPFLILYIFQNELTYKSKEQGAGDMQNEVRAMLEGALISGLFLVMIFLTIYTPLGIVTALALPIPFTVYAARHRLRNAILVIVASGLLTIIIGALPSILLSLFAGVLGTVMGTAYHRQKSAFIAFVGGLLASLCLLILGVVVSYYMTKINPITAMQTMLKESMAMSKAMLENFNMVDPKQVDKMDEMIEFVPKLAPMLLIFASAQSAMLNHWLSRKILRRLGSPAPAFPPFRDWRWPRSMLYIYLGVTIAAIFLSANQDQFSYVIVLNLKPILDTLMIIQGLSLVSFYSHQKGWGRGLLIIAIVMLFIFSPIPFILVLLGVLDLSMNVRKPLSKK</sequence>
<evidence type="ECO:0000313" key="3">
    <source>
        <dbReference type="Proteomes" id="UP000284219"/>
    </source>
</evidence>
<organism evidence="2 3">
    <name type="scientific">Ammoniphilus oxalaticus</name>
    <dbReference type="NCBI Taxonomy" id="66863"/>
    <lineage>
        <taxon>Bacteria</taxon>
        <taxon>Bacillati</taxon>
        <taxon>Bacillota</taxon>
        <taxon>Bacilli</taxon>
        <taxon>Bacillales</taxon>
        <taxon>Paenibacillaceae</taxon>
        <taxon>Aneurinibacillus group</taxon>
        <taxon>Ammoniphilus</taxon>
    </lineage>
</organism>
<comment type="caution">
    <text evidence="2">The sequence shown here is derived from an EMBL/GenBank/DDBJ whole genome shotgun (WGS) entry which is preliminary data.</text>
</comment>
<dbReference type="Proteomes" id="UP000284219">
    <property type="component" value="Unassembled WGS sequence"/>
</dbReference>
<feature type="transmembrane region" description="Helical" evidence="1">
    <location>
        <begin position="123"/>
        <end position="147"/>
    </location>
</feature>
<keyword evidence="1" id="KW-1133">Transmembrane helix</keyword>
<gene>
    <name evidence="2" type="ORF">BEP19_11690</name>
</gene>
<keyword evidence="3" id="KW-1185">Reference proteome</keyword>
<protein>
    <recommendedName>
        <fullName evidence="4">DUF2232 domain-containing protein</fullName>
    </recommendedName>
</protein>
<keyword evidence="1" id="KW-0812">Transmembrane</keyword>
<dbReference type="AlphaFoldDB" id="A0A419SGH2"/>
<evidence type="ECO:0008006" key="4">
    <source>
        <dbReference type="Google" id="ProtNLM"/>
    </source>
</evidence>
<reference evidence="2 3" key="1">
    <citation type="submission" date="2016-08" db="EMBL/GenBank/DDBJ databases">
        <title>Novel Firmicute Genomes.</title>
        <authorList>
            <person name="Poppleton D.I."/>
            <person name="Gribaldo S."/>
        </authorList>
    </citation>
    <scope>NUCLEOTIDE SEQUENCE [LARGE SCALE GENOMIC DNA]</scope>
    <source>
        <strain evidence="2 3">RAOx-1</strain>
    </source>
</reference>
<feature type="transmembrane region" description="Helical" evidence="1">
    <location>
        <begin position="264"/>
        <end position="286"/>
    </location>
</feature>
<evidence type="ECO:0000313" key="2">
    <source>
        <dbReference type="EMBL" id="RKD22891.1"/>
    </source>
</evidence>